<dbReference type="EMBL" id="CP018153">
    <property type="protein sequence ID" value="APG60338.1"/>
    <property type="molecule type" value="Genomic_DNA"/>
</dbReference>
<evidence type="ECO:0000256" key="1">
    <source>
        <dbReference type="ARBA" id="ARBA00022603"/>
    </source>
</evidence>
<dbReference type="InterPro" id="IPR004441">
    <property type="entry name" value="rRNA_MeTrfase_TrmH"/>
</dbReference>
<dbReference type="PANTHER" id="PTHR46429:SF1">
    <property type="entry name" value="23S RRNA (GUANOSINE-2'-O-)-METHYLTRANSFERASE RLMB"/>
    <property type="match status" value="1"/>
</dbReference>
<dbReference type="Pfam" id="PF00588">
    <property type="entry name" value="SpoU_methylase"/>
    <property type="match status" value="1"/>
</dbReference>
<dbReference type="RefSeq" id="WP_072552984.1">
    <property type="nucleotide sequence ID" value="NZ_CP018153.1"/>
</dbReference>
<sequence length="188" mass="20967">MERRKLRNSELDRKSVEEFKNAQKTPLIVVLDNVRSLNNIGSVFRTADAFLIQKIYLCGITAKPPHKDIQKTALGATDTVDWEYCENTLEVVEKLKKDGVKVFSIEQAEGAVMLNDFQPEQGECCAVVFGNEVKGVQQDVVLASHNVIEIPQLGSKHSLNISVSTGVVLWDLFVKIKAKTYPNSSHSH</sequence>
<dbReference type="GO" id="GO:0006396">
    <property type="term" value="P:RNA processing"/>
    <property type="evidence" value="ECO:0007669"/>
    <property type="project" value="InterPro"/>
</dbReference>
<reference evidence="4 5" key="1">
    <citation type="submission" date="2016-11" db="EMBL/GenBank/DDBJ databases">
        <title>Gramella sp. LPB0144 isolated from marine environment.</title>
        <authorList>
            <person name="Kim E."/>
            <person name="Yi H."/>
        </authorList>
    </citation>
    <scope>NUCLEOTIDE SEQUENCE [LARGE SCALE GENOMIC DNA]</scope>
    <source>
        <strain evidence="4 5">LPB0144</strain>
    </source>
</reference>
<dbReference type="STRING" id="1913577.LPB144_07935"/>
<dbReference type="Proteomes" id="UP000182510">
    <property type="component" value="Chromosome"/>
</dbReference>
<proteinExistence type="predicted"/>
<dbReference type="InterPro" id="IPR029026">
    <property type="entry name" value="tRNA_m1G_MTases_N"/>
</dbReference>
<dbReference type="KEGG" id="grl:LPB144_07935"/>
<gene>
    <name evidence="4" type="ORF">LPB144_07935</name>
</gene>
<dbReference type="GO" id="GO:0008173">
    <property type="term" value="F:RNA methyltransferase activity"/>
    <property type="evidence" value="ECO:0007669"/>
    <property type="project" value="InterPro"/>
</dbReference>
<keyword evidence="1 4" id="KW-0489">Methyltransferase</keyword>
<dbReference type="SUPFAM" id="SSF75217">
    <property type="entry name" value="alpha/beta knot"/>
    <property type="match status" value="1"/>
</dbReference>
<dbReference type="OrthoDB" id="9795352at2"/>
<dbReference type="Gene3D" id="3.40.1280.10">
    <property type="match status" value="1"/>
</dbReference>
<organism evidence="4 5">
    <name type="scientific">Christiangramia salexigens</name>
    <dbReference type="NCBI Taxonomy" id="1913577"/>
    <lineage>
        <taxon>Bacteria</taxon>
        <taxon>Pseudomonadati</taxon>
        <taxon>Bacteroidota</taxon>
        <taxon>Flavobacteriia</taxon>
        <taxon>Flavobacteriales</taxon>
        <taxon>Flavobacteriaceae</taxon>
        <taxon>Christiangramia</taxon>
    </lineage>
</organism>
<dbReference type="GO" id="GO:0032259">
    <property type="term" value="P:methylation"/>
    <property type="evidence" value="ECO:0007669"/>
    <property type="project" value="UniProtKB-KW"/>
</dbReference>
<name>A0A1L3J5C2_9FLAO</name>
<dbReference type="InterPro" id="IPR029028">
    <property type="entry name" value="Alpha/beta_knot_MTases"/>
</dbReference>
<accession>A0A1L3J5C2</accession>
<keyword evidence="5" id="KW-1185">Reference proteome</keyword>
<dbReference type="AlphaFoldDB" id="A0A1L3J5C2"/>
<keyword evidence="2 4" id="KW-0808">Transferase</keyword>
<dbReference type="InterPro" id="IPR001537">
    <property type="entry name" value="SpoU_MeTrfase"/>
</dbReference>
<dbReference type="GO" id="GO:0005829">
    <property type="term" value="C:cytosol"/>
    <property type="evidence" value="ECO:0007669"/>
    <property type="project" value="TreeGrafter"/>
</dbReference>
<dbReference type="CDD" id="cd18097">
    <property type="entry name" value="SpoU-like"/>
    <property type="match status" value="1"/>
</dbReference>
<feature type="domain" description="tRNA/rRNA methyltransferase SpoU type" evidence="3">
    <location>
        <begin position="27"/>
        <end position="170"/>
    </location>
</feature>
<protein>
    <submittedName>
        <fullName evidence="4">RNA methyltransferase</fullName>
    </submittedName>
</protein>
<evidence type="ECO:0000313" key="5">
    <source>
        <dbReference type="Proteomes" id="UP000182510"/>
    </source>
</evidence>
<evidence type="ECO:0000259" key="3">
    <source>
        <dbReference type="Pfam" id="PF00588"/>
    </source>
</evidence>
<dbReference type="GO" id="GO:0003723">
    <property type="term" value="F:RNA binding"/>
    <property type="evidence" value="ECO:0007669"/>
    <property type="project" value="InterPro"/>
</dbReference>
<evidence type="ECO:0000313" key="4">
    <source>
        <dbReference type="EMBL" id="APG60338.1"/>
    </source>
</evidence>
<dbReference type="PANTHER" id="PTHR46429">
    <property type="entry name" value="23S RRNA (GUANOSINE-2'-O-)-METHYLTRANSFERASE RLMB"/>
    <property type="match status" value="1"/>
</dbReference>
<evidence type="ECO:0000256" key="2">
    <source>
        <dbReference type="ARBA" id="ARBA00022679"/>
    </source>
</evidence>